<dbReference type="Gramene" id="AET1Gv20695200.1">
    <property type="protein sequence ID" value="AET1Gv20695200.1"/>
    <property type="gene ID" value="AET1Gv20695200"/>
</dbReference>
<dbReference type="InterPro" id="IPR036691">
    <property type="entry name" value="Endo/exonu/phosph_ase_sf"/>
</dbReference>
<name>A0A452ZBI5_AEGTS</name>
<reference evidence="1" key="5">
    <citation type="journal article" date="2021" name="G3 (Bethesda)">
        <title>Aegilops tauschii genome assembly Aet v5.0 features greater sequence contiguity and improved annotation.</title>
        <authorList>
            <person name="Wang L."/>
            <person name="Zhu T."/>
            <person name="Rodriguez J.C."/>
            <person name="Deal K.R."/>
            <person name="Dubcovsky J."/>
            <person name="McGuire P.E."/>
            <person name="Lux T."/>
            <person name="Spannagl M."/>
            <person name="Mayer K.F.X."/>
            <person name="Baldrich P."/>
            <person name="Meyers B.C."/>
            <person name="Huo N."/>
            <person name="Gu Y.Q."/>
            <person name="Zhou H."/>
            <person name="Devos K.M."/>
            <person name="Bennetzen J.L."/>
            <person name="Unver T."/>
            <person name="Budak H."/>
            <person name="Gulick P.J."/>
            <person name="Galiba G."/>
            <person name="Kalapos B."/>
            <person name="Nelson D.R."/>
            <person name="Li P."/>
            <person name="You F.M."/>
            <person name="Luo M.C."/>
            <person name="Dvorak J."/>
        </authorList>
    </citation>
    <scope>NUCLEOTIDE SEQUENCE [LARGE SCALE GENOMIC DNA]</scope>
    <source>
        <strain evidence="1">cv. AL8/78</strain>
    </source>
</reference>
<dbReference type="EnsemblPlants" id="AET1Gv20695200.1">
    <property type="protein sequence ID" value="AET1Gv20695200.1"/>
    <property type="gene ID" value="AET1Gv20695200"/>
</dbReference>
<dbReference type="SUPFAM" id="SSF56219">
    <property type="entry name" value="DNase I-like"/>
    <property type="match status" value="1"/>
</dbReference>
<evidence type="ECO:0008006" key="3">
    <source>
        <dbReference type="Google" id="ProtNLM"/>
    </source>
</evidence>
<dbReference type="Proteomes" id="UP000015105">
    <property type="component" value="Chromosome 1D"/>
</dbReference>
<accession>A0A452ZBI5</accession>
<reference evidence="1" key="4">
    <citation type="submission" date="2019-03" db="UniProtKB">
        <authorList>
            <consortium name="EnsemblPlants"/>
        </authorList>
    </citation>
    <scope>IDENTIFICATION</scope>
</reference>
<evidence type="ECO:0000313" key="1">
    <source>
        <dbReference type="EnsemblPlants" id="AET1Gv20695200.1"/>
    </source>
</evidence>
<proteinExistence type="predicted"/>
<sequence length="202" mass="23503">TFCIRASGSCFKLTSIYGPTDSSCKDAFFAELLSHKPPTDVAWLVAGDFNQIYRARDKNKRNINTSRINRFRSTLHSCELKEIHLQNRRFTWSNERANPTLCKLDSFFCIAEWDTTHNNHLLHALSSSLSDHCPLLLADDKGPRRPRTFRFENFWVSLPGFHEVVLDAWAERVSHSEPYQVLHHKLKKTALRLAQWSKRIFS</sequence>
<dbReference type="AlphaFoldDB" id="A0A452ZBI5"/>
<dbReference type="PANTHER" id="PTHR33710">
    <property type="entry name" value="BNAC02G09200D PROTEIN"/>
    <property type="match status" value="1"/>
</dbReference>
<organism evidence="1 2">
    <name type="scientific">Aegilops tauschii subsp. strangulata</name>
    <name type="common">Goatgrass</name>
    <dbReference type="NCBI Taxonomy" id="200361"/>
    <lineage>
        <taxon>Eukaryota</taxon>
        <taxon>Viridiplantae</taxon>
        <taxon>Streptophyta</taxon>
        <taxon>Embryophyta</taxon>
        <taxon>Tracheophyta</taxon>
        <taxon>Spermatophyta</taxon>
        <taxon>Magnoliopsida</taxon>
        <taxon>Liliopsida</taxon>
        <taxon>Poales</taxon>
        <taxon>Poaceae</taxon>
        <taxon>BOP clade</taxon>
        <taxon>Pooideae</taxon>
        <taxon>Triticodae</taxon>
        <taxon>Triticeae</taxon>
        <taxon>Triticinae</taxon>
        <taxon>Aegilops</taxon>
    </lineage>
</organism>
<dbReference type="PANTHER" id="PTHR33710:SF48">
    <property type="entry name" value="OS02G0307075 PROTEIN"/>
    <property type="match status" value="1"/>
</dbReference>
<reference evidence="1" key="3">
    <citation type="journal article" date="2017" name="Nature">
        <title>Genome sequence of the progenitor of the wheat D genome Aegilops tauschii.</title>
        <authorList>
            <person name="Luo M.C."/>
            <person name="Gu Y.Q."/>
            <person name="Puiu D."/>
            <person name="Wang H."/>
            <person name="Twardziok S.O."/>
            <person name="Deal K.R."/>
            <person name="Huo N."/>
            <person name="Zhu T."/>
            <person name="Wang L."/>
            <person name="Wang Y."/>
            <person name="McGuire P.E."/>
            <person name="Liu S."/>
            <person name="Long H."/>
            <person name="Ramasamy R.K."/>
            <person name="Rodriguez J.C."/>
            <person name="Van S.L."/>
            <person name="Yuan L."/>
            <person name="Wang Z."/>
            <person name="Xia Z."/>
            <person name="Xiao L."/>
            <person name="Anderson O.D."/>
            <person name="Ouyang S."/>
            <person name="Liang Y."/>
            <person name="Zimin A.V."/>
            <person name="Pertea G."/>
            <person name="Qi P."/>
            <person name="Bennetzen J.L."/>
            <person name="Dai X."/>
            <person name="Dawson M.W."/>
            <person name="Muller H.G."/>
            <person name="Kugler K."/>
            <person name="Rivarola-Duarte L."/>
            <person name="Spannagl M."/>
            <person name="Mayer K.F.X."/>
            <person name="Lu F.H."/>
            <person name="Bevan M.W."/>
            <person name="Leroy P."/>
            <person name="Li P."/>
            <person name="You F.M."/>
            <person name="Sun Q."/>
            <person name="Liu Z."/>
            <person name="Lyons E."/>
            <person name="Wicker T."/>
            <person name="Salzberg S.L."/>
            <person name="Devos K.M."/>
            <person name="Dvorak J."/>
        </authorList>
    </citation>
    <scope>NUCLEOTIDE SEQUENCE [LARGE SCALE GENOMIC DNA]</scope>
    <source>
        <strain evidence="1">cv. AL8/78</strain>
    </source>
</reference>
<protein>
    <recommendedName>
        <fullName evidence="3">Endonuclease/exonuclease/phosphatase domain-containing protein</fullName>
    </recommendedName>
</protein>
<dbReference type="STRING" id="200361.A0A452ZBI5"/>
<keyword evidence="2" id="KW-1185">Reference proteome</keyword>
<reference evidence="2" key="2">
    <citation type="journal article" date="2017" name="Nat. Plants">
        <title>The Aegilops tauschii genome reveals multiple impacts of transposons.</title>
        <authorList>
            <person name="Zhao G."/>
            <person name="Zou C."/>
            <person name="Li K."/>
            <person name="Wang K."/>
            <person name="Li T."/>
            <person name="Gao L."/>
            <person name="Zhang X."/>
            <person name="Wang H."/>
            <person name="Yang Z."/>
            <person name="Liu X."/>
            <person name="Jiang W."/>
            <person name="Mao L."/>
            <person name="Kong X."/>
            <person name="Jiao Y."/>
            <person name="Jia J."/>
        </authorList>
    </citation>
    <scope>NUCLEOTIDE SEQUENCE [LARGE SCALE GENOMIC DNA]</scope>
    <source>
        <strain evidence="2">cv. AL8/78</strain>
    </source>
</reference>
<reference evidence="2" key="1">
    <citation type="journal article" date="2014" name="Science">
        <title>Ancient hybridizations among the ancestral genomes of bread wheat.</title>
        <authorList>
            <consortium name="International Wheat Genome Sequencing Consortium,"/>
            <person name="Marcussen T."/>
            <person name="Sandve S.R."/>
            <person name="Heier L."/>
            <person name="Spannagl M."/>
            <person name="Pfeifer M."/>
            <person name="Jakobsen K.S."/>
            <person name="Wulff B.B."/>
            <person name="Steuernagel B."/>
            <person name="Mayer K.F."/>
            <person name="Olsen O.A."/>
        </authorList>
    </citation>
    <scope>NUCLEOTIDE SEQUENCE [LARGE SCALE GENOMIC DNA]</scope>
    <source>
        <strain evidence="2">cv. AL8/78</strain>
    </source>
</reference>
<dbReference type="Gene3D" id="3.60.10.10">
    <property type="entry name" value="Endonuclease/exonuclease/phosphatase"/>
    <property type="match status" value="1"/>
</dbReference>
<evidence type="ECO:0000313" key="2">
    <source>
        <dbReference type="Proteomes" id="UP000015105"/>
    </source>
</evidence>